<dbReference type="STRING" id="758793.BRPE64_ACDS10690"/>
<dbReference type="RefSeq" id="WP_016344981.1">
    <property type="nucleotide sequence ID" value="NC_021287.1"/>
</dbReference>
<name>R4WG70_9BURK</name>
<feature type="domain" description="RNase H type-1" evidence="1">
    <location>
        <begin position="86"/>
        <end position="216"/>
    </location>
</feature>
<evidence type="ECO:0000313" key="2">
    <source>
        <dbReference type="EMBL" id="BAN22823.1"/>
    </source>
</evidence>
<dbReference type="PANTHER" id="PTHR48475">
    <property type="entry name" value="RIBONUCLEASE H"/>
    <property type="match status" value="1"/>
</dbReference>
<reference evidence="2 3" key="2">
    <citation type="journal article" date="2018" name="Int. J. Syst. Evol. Microbiol.">
        <title>Burkholderia insecticola sp. nov., a gut symbiotic bacterium of the bean bug Riptortus pedestris.</title>
        <authorList>
            <person name="Takeshita K."/>
            <person name="Tamaki H."/>
            <person name="Ohbayashi T."/>
            <person name="Meng X.-Y."/>
            <person name="Sone T."/>
            <person name="Mitani Y."/>
            <person name="Peeters C."/>
            <person name="Kikuchi Y."/>
            <person name="Vandamme P."/>
        </authorList>
    </citation>
    <scope>NUCLEOTIDE SEQUENCE [LARGE SCALE GENOMIC DNA]</scope>
    <source>
        <strain evidence="2">RPE64</strain>
    </source>
</reference>
<accession>R4WG70</accession>
<keyword evidence="3" id="KW-1185">Reference proteome</keyword>
<protein>
    <recommendedName>
        <fullName evidence="1">RNase H type-1 domain-containing protein</fullName>
    </recommendedName>
</protein>
<dbReference type="CDD" id="cd09279">
    <property type="entry name" value="RNase_HI_like"/>
    <property type="match status" value="1"/>
</dbReference>
<dbReference type="InterPro" id="IPR002156">
    <property type="entry name" value="RNaseH_domain"/>
</dbReference>
<dbReference type="GO" id="GO:0004523">
    <property type="term" value="F:RNA-DNA hybrid ribonuclease activity"/>
    <property type="evidence" value="ECO:0007669"/>
    <property type="project" value="InterPro"/>
</dbReference>
<proteinExistence type="predicted"/>
<reference evidence="2 3" key="1">
    <citation type="journal article" date="2013" name="Genome Announc.">
        <title>Complete Genome Sequence of Burkholderia sp. Strain RPE64, Bacterial Symbiont of the Bean Bug Riptortus pedestris.</title>
        <authorList>
            <person name="Shibata T.F."/>
            <person name="Maeda T."/>
            <person name="Nikoh N."/>
            <person name="Yamaguchi K."/>
            <person name="Oshima K."/>
            <person name="Hattori M."/>
            <person name="Nishiyama T."/>
            <person name="Hasebe M."/>
            <person name="Fukatsu T."/>
            <person name="Kikuchi Y."/>
            <person name="Shigenobu S."/>
        </authorList>
    </citation>
    <scope>NUCLEOTIDE SEQUENCE [LARGE SCALE GENOMIC DNA]</scope>
</reference>
<evidence type="ECO:0000313" key="3">
    <source>
        <dbReference type="Proteomes" id="UP000013966"/>
    </source>
</evidence>
<dbReference type="Pfam" id="PF13456">
    <property type="entry name" value="RVT_3"/>
    <property type="match status" value="1"/>
</dbReference>
<gene>
    <name evidence="2" type="ORF">BRPE64_ACDS10690</name>
</gene>
<dbReference type="Gene3D" id="3.30.420.10">
    <property type="entry name" value="Ribonuclease H-like superfamily/Ribonuclease H"/>
    <property type="match status" value="1"/>
</dbReference>
<dbReference type="KEGG" id="buo:BRPE64_ACDS10690"/>
<dbReference type="PANTHER" id="PTHR48475:SF1">
    <property type="entry name" value="RNASE H TYPE-1 DOMAIN-CONTAINING PROTEIN"/>
    <property type="match status" value="1"/>
</dbReference>
<sequence>MIDFEELAAVAYKKERMQSRRLSKGARLSEHEALLRTLQKAAGAQSLRAFIDARRAAQLKDAEARRSRELRRAERVRERAAQAPDEERGWRAWFDGSALPNPGRLGIGGVLVGPLGETVEISRTAGHGDSSAAEYLALIAVLEAALRAKVREIVIHGDSRVVIDDLSAPNGAGSRALAHHAAHARALIARIGAVRLQWIPRARNARADALSREALGSVRATAAAA</sequence>
<dbReference type="InterPro" id="IPR036397">
    <property type="entry name" value="RNaseH_sf"/>
</dbReference>
<dbReference type="HOGENOM" id="CLU_1222862_0_0_4"/>
<dbReference type="PROSITE" id="PS50879">
    <property type="entry name" value="RNASE_H_1"/>
    <property type="match status" value="1"/>
</dbReference>
<dbReference type="EMBL" id="AP013058">
    <property type="protein sequence ID" value="BAN22823.1"/>
    <property type="molecule type" value="Genomic_DNA"/>
</dbReference>
<dbReference type="SUPFAM" id="SSF53098">
    <property type="entry name" value="Ribonuclease H-like"/>
    <property type="match status" value="1"/>
</dbReference>
<organism evidence="2 3">
    <name type="scientific">Caballeronia insecticola</name>
    <dbReference type="NCBI Taxonomy" id="758793"/>
    <lineage>
        <taxon>Bacteria</taxon>
        <taxon>Pseudomonadati</taxon>
        <taxon>Pseudomonadota</taxon>
        <taxon>Betaproteobacteria</taxon>
        <taxon>Burkholderiales</taxon>
        <taxon>Burkholderiaceae</taxon>
        <taxon>Caballeronia</taxon>
    </lineage>
</organism>
<dbReference type="PATRIC" id="fig|758793.3.peg.1070"/>
<evidence type="ECO:0000259" key="1">
    <source>
        <dbReference type="PROSITE" id="PS50879"/>
    </source>
</evidence>
<dbReference type="GO" id="GO:0003676">
    <property type="term" value="F:nucleic acid binding"/>
    <property type="evidence" value="ECO:0007669"/>
    <property type="project" value="InterPro"/>
</dbReference>
<dbReference type="AlphaFoldDB" id="R4WG70"/>
<dbReference type="Proteomes" id="UP000013966">
    <property type="component" value="Chromosome 1"/>
</dbReference>
<dbReference type="OrthoDB" id="8563755at2"/>
<dbReference type="InterPro" id="IPR012337">
    <property type="entry name" value="RNaseH-like_sf"/>
</dbReference>